<feature type="compositionally biased region" description="Basic and acidic residues" evidence="4">
    <location>
        <begin position="1"/>
        <end position="25"/>
    </location>
</feature>
<dbReference type="RefSeq" id="WP_224828973.1">
    <property type="nucleotide sequence ID" value="NZ_JAIVEF010000016.1"/>
</dbReference>
<dbReference type="InterPro" id="IPR043137">
    <property type="entry name" value="GGT_ssub_C"/>
</dbReference>
<dbReference type="InterPro" id="IPR029055">
    <property type="entry name" value="Ntn_hydrolases_N"/>
</dbReference>
<dbReference type="InterPro" id="IPR051792">
    <property type="entry name" value="GGT_bact"/>
</dbReference>
<name>A0ABD5QAK3_9EURY</name>
<sequence length="684" mass="71133">MSDTAREESGGDESEKSVSREPDRRRFMRGTAVALGLSGAGVSGSAAAEGDEKDDGEDGSEGWEVESVSDPEGVVSASHPIAAEVGAEVLESGGNAFDAAAAVQLALTVVDPYGSGLGGSGMLVGYSASEDGPVTLNCQARAPIDASVGMRYDDEGNLKPPAQRSYGGISIGTPGTLRGLDVMLKRWGTRSLGDLATRPREIAAEGFELDERVASVLSAVVWRMNDAALEIWAPDGEPLEAGDLVVQEDLAGTLSLIEEGGIDPFYRGEIGEAIVDLVQDAGGVMEMADLRSYRPTIDPPTRVTYEDSHPTIGKAVDVLSTPPPVEGGLVVPGMLKIIEGMELPDDPLSATRYHRTWAARATIENPMISTTGDPEFVDVPVRGILSDDLIASRRDLIDPDERNPDLLGAESDPWARQPGEPWTTDPPVGVDDGDVPGEFEPPTTEDTTHFSVADGEGNVVSFTGTLSSGFGTGAVVPGYGFFLNNSIAQLGETGPDRLGPLRRYNTTAAPTLVLRDGEPFLTCGSPGGIVISQVVADVLVNVLEYGMSLEEAVAHPRMYVFTGEYEAAVPEDTIDGLESMGYTMADEPTGPLGDTQMVAVDRDGPMGVYDPRRGGGVVGASGEDVGRPPRGPPADVPGRGPPGLGEEDDHPGGPPGEGGDHPGNGNDPPGHGGDRPGRGNGGPP</sequence>
<keyword evidence="2" id="KW-0378">Hydrolase</keyword>
<dbReference type="PANTHER" id="PTHR43199:SF1">
    <property type="entry name" value="GLUTATHIONE HYDROLASE PROENZYME"/>
    <property type="match status" value="1"/>
</dbReference>
<dbReference type="PROSITE" id="PS51318">
    <property type="entry name" value="TAT"/>
    <property type="match status" value="1"/>
</dbReference>
<dbReference type="Gene3D" id="1.10.246.130">
    <property type="match status" value="1"/>
</dbReference>
<dbReference type="GO" id="GO:0016740">
    <property type="term" value="F:transferase activity"/>
    <property type="evidence" value="ECO:0007669"/>
    <property type="project" value="UniProtKB-KW"/>
</dbReference>
<dbReference type="PRINTS" id="PR01210">
    <property type="entry name" value="GGTRANSPTASE"/>
</dbReference>
<keyword evidence="3" id="KW-0865">Zymogen</keyword>
<dbReference type="EMBL" id="JBHSJG010000007">
    <property type="protein sequence ID" value="MFC4986727.1"/>
    <property type="molecule type" value="Genomic_DNA"/>
</dbReference>
<feature type="region of interest" description="Disordered" evidence="4">
    <location>
        <begin position="602"/>
        <end position="684"/>
    </location>
</feature>
<dbReference type="PANTHER" id="PTHR43199">
    <property type="entry name" value="GLUTATHIONE HYDROLASE"/>
    <property type="match status" value="1"/>
</dbReference>
<dbReference type="GO" id="GO:0016787">
    <property type="term" value="F:hydrolase activity"/>
    <property type="evidence" value="ECO:0007669"/>
    <property type="project" value="UniProtKB-KW"/>
</dbReference>
<dbReference type="Gene3D" id="3.60.20.40">
    <property type="match status" value="1"/>
</dbReference>
<evidence type="ECO:0000313" key="6">
    <source>
        <dbReference type="Proteomes" id="UP001595925"/>
    </source>
</evidence>
<evidence type="ECO:0000256" key="3">
    <source>
        <dbReference type="ARBA" id="ARBA00023145"/>
    </source>
</evidence>
<keyword evidence="6" id="KW-1185">Reference proteome</keyword>
<feature type="region of interest" description="Disordered" evidence="4">
    <location>
        <begin position="397"/>
        <end position="428"/>
    </location>
</feature>
<accession>A0ABD5QAK3</accession>
<protein>
    <submittedName>
        <fullName evidence="5">Gamma-glutamyltransferase family protein</fullName>
    </submittedName>
</protein>
<dbReference type="InterPro" id="IPR006311">
    <property type="entry name" value="TAT_signal"/>
</dbReference>
<dbReference type="AlphaFoldDB" id="A0ABD5QAK3"/>
<reference evidence="5 6" key="1">
    <citation type="journal article" date="2019" name="Int. J. Syst. Evol. Microbiol.">
        <title>The Global Catalogue of Microorganisms (GCM) 10K type strain sequencing project: providing services to taxonomists for standard genome sequencing and annotation.</title>
        <authorList>
            <consortium name="The Broad Institute Genomics Platform"/>
            <consortium name="The Broad Institute Genome Sequencing Center for Infectious Disease"/>
            <person name="Wu L."/>
            <person name="Ma J."/>
        </authorList>
    </citation>
    <scope>NUCLEOTIDE SEQUENCE [LARGE SCALE GENOMIC DNA]</scope>
    <source>
        <strain evidence="5 6">CGMCC 1.15824</strain>
    </source>
</reference>
<comment type="caution">
    <text evidence="5">The sequence shown here is derived from an EMBL/GenBank/DDBJ whole genome shotgun (WGS) entry which is preliminary data.</text>
</comment>
<feature type="region of interest" description="Disordered" evidence="4">
    <location>
        <begin position="1"/>
        <end position="74"/>
    </location>
</feature>
<dbReference type="SUPFAM" id="SSF56235">
    <property type="entry name" value="N-terminal nucleophile aminohydrolases (Ntn hydrolases)"/>
    <property type="match status" value="1"/>
</dbReference>
<feature type="compositionally biased region" description="Acidic residues" evidence="4">
    <location>
        <begin position="49"/>
        <end position="69"/>
    </location>
</feature>
<dbReference type="InterPro" id="IPR043138">
    <property type="entry name" value="GGT_lsub"/>
</dbReference>
<gene>
    <name evidence="5" type="ORF">ACFPFO_02850</name>
</gene>
<evidence type="ECO:0000256" key="4">
    <source>
        <dbReference type="SAM" id="MobiDB-lite"/>
    </source>
</evidence>
<organism evidence="5 6">
    <name type="scientific">Saliphagus infecundisoli</name>
    <dbReference type="NCBI Taxonomy" id="1849069"/>
    <lineage>
        <taxon>Archaea</taxon>
        <taxon>Methanobacteriati</taxon>
        <taxon>Methanobacteriota</taxon>
        <taxon>Stenosarchaea group</taxon>
        <taxon>Halobacteria</taxon>
        <taxon>Halobacteriales</taxon>
        <taxon>Natrialbaceae</taxon>
        <taxon>Saliphagus</taxon>
    </lineage>
</organism>
<keyword evidence="1" id="KW-0808">Transferase</keyword>
<dbReference type="Proteomes" id="UP001595925">
    <property type="component" value="Unassembled WGS sequence"/>
</dbReference>
<proteinExistence type="predicted"/>
<dbReference type="Pfam" id="PF01019">
    <property type="entry name" value="G_glu_transpept"/>
    <property type="match status" value="1"/>
</dbReference>
<evidence type="ECO:0000256" key="1">
    <source>
        <dbReference type="ARBA" id="ARBA00022679"/>
    </source>
</evidence>
<evidence type="ECO:0000256" key="2">
    <source>
        <dbReference type="ARBA" id="ARBA00022801"/>
    </source>
</evidence>
<evidence type="ECO:0000313" key="5">
    <source>
        <dbReference type="EMBL" id="MFC4986727.1"/>
    </source>
</evidence>